<reference evidence="9" key="2">
    <citation type="submission" date="2020-11" db="EMBL/GenBank/DDBJ databases">
        <authorList>
            <person name="McCartney M.A."/>
            <person name="Auch B."/>
            <person name="Kono T."/>
            <person name="Mallez S."/>
            <person name="Becker A."/>
            <person name="Gohl D.M."/>
            <person name="Silverstein K.A.T."/>
            <person name="Koren S."/>
            <person name="Bechman K.B."/>
            <person name="Herman A."/>
            <person name="Abrahante J.E."/>
            <person name="Garbe J."/>
        </authorList>
    </citation>
    <scope>NUCLEOTIDE SEQUENCE</scope>
    <source>
        <strain evidence="9">Duluth1</strain>
        <tissue evidence="9">Whole animal</tissue>
    </source>
</reference>
<proteinExistence type="predicted"/>
<dbReference type="InterPro" id="IPR040167">
    <property type="entry name" value="TF_CP2-like"/>
</dbReference>
<keyword evidence="4" id="KW-0804">Transcription</keyword>
<dbReference type="Pfam" id="PF25416">
    <property type="entry name" value="GRHL1_C"/>
    <property type="match status" value="1"/>
</dbReference>
<sequence length="778" mass="87578">MTSSPNDIMTSETISMIEIRSDVHSETLGQKFVSGSSMTASPLPISGSDVKPSGGVRRHRENKVHHCEKSQEISKSLVKKLNEKLKKRMTERAENFEAKSELETAVSNLTSSRFEITESDLPLSNSSVREMSSTSANNYEINSYKDNKTERLQVSNSDVYEHMAVNMTSYSNSNYTNPILQSASTSSAQINVRSQTALKVQSDRSANLLKHSALTRAHSLPNGFTNNPYLTPVVTDGNTPVGIPPPLYYYPSTTSVQTVASGNVPIPAPAQYAYPPLCTQSEISQQNAYSNSMIEKYIQLMRQQSAYAPYTGPQADTFHQKSPDSGYGDQCTSPKQLKEVVNPESESETETRGKVDKRRKSAPPMYVKQVWQTLPVDRYSKGNVNKIDKDPVGYKYFLECPISATQKIEHDRITYVNKGQYYGLTLEYNGDRPLKNSSVKSVVMVVFREDKHLGDEHKAWEFWHSRQNSFKQRVIDVDTKNSVMISPSATEEISYNGVAVKWNPRDSPVKVNVAIHCLSTDFSNQKGVKGLPLHLQIDTFDSSSASLTDATPVSRGYCQIKVFCDKGAERKIRDEEKRKQCKAKPEITSVTKAARKRKEDIYHEPNDRSEFYVMADLHTKPILFSPSFETEENMRCSPLSNVVLDEECSSSSITSSGDHYDSAEDGACPAKRPRIDSFTSPPQPFSHILVYVREKHEDVFTAVMIRSPTLLGLLQAIEEKYHIPITSIKNSYKRSKKRILVRMDDNIVRHYSHEETFEIEFVANGADKDLYLTELDPE</sequence>
<dbReference type="PANTHER" id="PTHR11037:SF20">
    <property type="entry name" value="PROTEIN GRAINYHEAD"/>
    <property type="match status" value="1"/>
</dbReference>
<dbReference type="Pfam" id="PF04516">
    <property type="entry name" value="CP2"/>
    <property type="match status" value="1"/>
</dbReference>
<dbReference type="AlphaFoldDB" id="A0A9D4MAP7"/>
<comment type="subcellular location">
    <subcellularLocation>
        <location evidence="1 6">Nucleus</location>
    </subcellularLocation>
</comment>
<dbReference type="PANTHER" id="PTHR11037">
    <property type="entry name" value="TRANSCRIPTION FACTOR CP2"/>
    <property type="match status" value="1"/>
</dbReference>
<comment type="caution">
    <text evidence="9">The sequence shown here is derived from an EMBL/GenBank/DDBJ whole genome shotgun (WGS) entry which is preliminary data.</text>
</comment>
<dbReference type="Proteomes" id="UP000828390">
    <property type="component" value="Unassembled WGS sequence"/>
</dbReference>
<feature type="region of interest" description="Disordered" evidence="7">
    <location>
        <begin position="34"/>
        <end position="60"/>
    </location>
</feature>
<evidence type="ECO:0000313" key="9">
    <source>
        <dbReference type="EMBL" id="KAH3872809.1"/>
    </source>
</evidence>
<evidence type="ECO:0000259" key="8">
    <source>
        <dbReference type="PROSITE" id="PS51968"/>
    </source>
</evidence>
<keyword evidence="10" id="KW-1185">Reference proteome</keyword>
<feature type="domain" description="Grh/CP2 DB" evidence="8">
    <location>
        <begin position="390"/>
        <end position="625"/>
    </location>
</feature>
<evidence type="ECO:0000256" key="7">
    <source>
        <dbReference type="SAM" id="MobiDB-lite"/>
    </source>
</evidence>
<keyword evidence="3 6" id="KW-0238">DNA-binding</keyword>
<accession>A0A9D4MAP7</accession>
<keyword evidence="2" id="KW-0805">Transcription regulation</keyword>
<organism evidence="9 10">
    <name type="scientific">Dreissena polymorpha</name>
    <name type="common">Zebra mussel</name>
    <name type="synonym">Mytilus polymorpha</name>
    <dbReference type="NCBI Taxonomy" id="45954"/>
    <lineage>
        <taxon>Eukaryota</taxon>
        <taxon>Metazoa</taxon>
        <taxon>Spiralia</taxon>
        <taxon>Lophotrochozoa</taxon>
        <taxon>Mollusca</taxon>
        <taxon>Bivalvia</taxon>
        <taxon>Autobranchia</taxon>
        <taxon>Heteroconchia</taxon>
        <taxon>Euheterodonta</taxon>
        <taxon>Imparidentia</taxon>
        <taxon>Neoheterodontei</taxon>
        <taxon>Myida</taxon>
        <taxon>Dreissenoidea</taxon>
        <taxon>Dreissenidae</taxon>
        <taxon>Dreissena</taxon>
    </lineage>
</organism>
<dbReference type="EMBL" id="JAIWYP010000002">
    <property type="protein sequence ID" value="KAH3872809.1"/>
    <property type="molecule type" value="Genomic_DNA"/>
</dbReference>
<evidence type="ECO:0000313" key="10">
    <source>
        <dbReference type="Proteomes" id="UP000828390"/>
    </source>
</evidence>
<evidence type="ECO:0000256" key="1">
    <source>
        <dbReference type="ARBA" id="ARBA00004123"/>
    </source>
</evidence>
<dbReference type="PROSITE" id="PS51968">
    <property type="entry name" value="GRH_CP2_DB"/>
    <property type="match status" value="1"/>
</dbReference>
<dbReference type="InterPro" id="IPR057520">
    <property type="entry name" value="GRHL1/CP2_C"/>
</dbReference>
<evidence type="ECO:0000256" key="2">
    <source>
        <dbReference type="ARBA" id="ARBA00023015"/>
    </source>
</evidence>
<feature type="region of interest" description="Disordered" evidence="7">
    <location>
        <begin position="312"/>
        <end position="362"/>
    </location>
</feature>
<dbReference type="GO" id="GO:0000978">
    <property type="term" value="F:RNA polymerase II cis-regulatory region sequence-specific DNA binding"/>
    <property type="evidence" value="ECO:0007669"/>
    <property type="project" value="TreeGrafter"/>
</dbReference>
<evidence type="ECO:0000256" key="3">
    <source>
        <dbReference type="ARBA" id="ARBA00023125"/>
    </source>
</evidence>
<keyword evidence="5 6" id="KW-0539">Nucleus</keyword>
<dbReference type="GO" id="GO:0001228">
    <property type="term" value="F:DNA-binding transcription activator activity, RNA polymerase II-specific"/>
    <property type="evidence" value="ECO:0007669"/>
    <property type="project" value="TreeGrafter"/>
</dbReference>
<protein>
    <recommendedName>
        <fullName evidence="8">Grh/CP2 DB domain-containing protein</fullName>
    </recommendedName>
</protein>
<dbReference type="InterPro" id="IPR007604">
    <property type="entry name" value="CP2"/>
</dbReference>
<gene>
    <name evidence="9" type="ORF">DPMN_036032</name>
</gene>
<evidence type="ECO:0000256" key="5">
    <source>
        <dbReference type="ARBA" id="ARBA00023242"/>
    </source>
</evidence>
<evidence type="ECO:0000256" key="6">
    <source>
        <dbReference type="PROSITE-ProRule" id="PRU01313"/>
    </source>
</evidence>
<evidence type="ECO:0000256" key="4">
    <source>
        <dbReference type="ARBA" id="ARBA00023163"/>
    </source>
</evidence>
<name>A0A9D4MAP7_DREPO</name>
<reference evidence="9" key="1">
    <citation type="journal article" date="2019" name="bioRxiv">
        <title>The Genome of the Zebra Mussel, Dreissena polymorpha: A Resource for Invasive Species Research.</title>
        <authorList>
            <person name="McCartney M.A."/>
            <person name="Auch B."/>
            <person name="Kono T."/>
            <person name="Mallez S."/>
            <person name="Zhang Y."/>
            <person name="Obille A."/>
            <person name="Becker A."/>
            <person name="Abrahante J.E."/>
            <person name="Garbe J."/>
            <person name="Badalamenti J.P."/>
            <person name="Herman A."/>
            <person name="Mangelson H."/>
            <person name="Liachko I."/>
            <person name="Sullivan S."/>
            <person name="Sone E.D."/>
            <person name="Koren S."/>
            <person name="Silverstein K.A.T."/>
            <person name="Beckman K.B."/>
            <person name="Gohl D.M."/>
        </authorList>
    </citation>
    <scope>NUCLEOTIDE SEQUENCE</scope>
    <source>
        <strain evidence="9">Duluth1</strain>
        <tissue evidence="9">Whole animal</tissue>
    </source>
</reference>
<dbReference type="GO" id="GO:0005634">
    <property type="term" value="C:nucleus"/>
    <property type="evidence" value="ECO:0007669"/>
    <property type="project" value="UniProtKB-SubCell"/>
</dbReference>